<name>A0A803LXS3_CHEQI</name>
<dbReference type="PANTHER" id="PTHR31286:SF167">
    <property type="entry name" value="OS09G0268800 PROTEIN"/>
    <property type="match status" value="1"/>
</dbReference>
<protein>
    <recommendedName>
        <fullName evidence="1">Zinc knuckle CX2CX4HX4C domain-containing protein</fullName>
    </recommendedName>
</protein>
<accession>A0A803LXS3</accession>
<sequence>MGHEGHVRVHRIGDYFLFECLVQGDLEGLLRQYSTVFDGRIINLRRYHTNLIPRQINFSTARLWVRVYGLPLQFLTEAWARRIFVHIVYLDTLEPITNGRLPERAELRACMVVDLTQPLIPRCFIPVQGDRVIWVYFKYEGVFRFCKTCGCVGHSTSNCNLRSEVAARRLLRRLGAVERDGRNWGLNLTRLEEPEDIPIGNWALFNVNSDSDFNSDDSNDTVYFLGSGSSSDSEVAHDNSMEAIDKEAVRLSPGRRLGVGSDPYAEFTPPNLNFSRSQQRFPHNTSFRMQNNSTRCVSNKFNTKLQLTDAAGFDFSNGESFNFEVGESSSAAVNRGRGDETPQTLFQTLEISEWAFPPPEPVQFNEETSAIGGYPVGFDPDLHQQLIAQIDMSPEQPLETTTEQQQHIVQPHLNIEGNDEGVNSMSYAEFLNHNQLNFVEAERAFSSYDCKQGNVEEDLSDGCQIDVPP</sequence>
<reference evidence="2" key="2">
    <citation type="submission" date="2021-03" db="UniProtKB">
        <authorList>
            <consortium name="EnsemblPlants"/>
        </authorList>
    </citation>
    <scope>IDENTIFICATION</scope>
</reference>
<dbReference type="InterPro" id="IPR025836">
    <property type="entry name" value="Zn_knuckle_CX2CX4HX4C"/>
</dbReference>
<dbReference type="Pfam" id="PF14392">
    <property type="entry name" value="zf-CCHC_4"/>
    <property type="match status" value="1"/>
</dbReference>
<evidence type="ECO:0000259" key="1">
    <source>
        <dbReference type="Pfam" id="PF14392"/>
    </source>
</evidence>
<evidence type="ECO:0000313" key="3">
    <source>
        <dbReference type="Proteomes" id="UP000596660"/>
    </source>
</evidence>
<dbReference type="Proteomes" id="UP000596660">
    <property type="component" value="Unplaced"/>
</dbReference>
<organism evidence="2 3">
    <name type="scientific">Chenopodium quinoa</name>
    <name type="common">Quinoa</name>
    <dbReference type="NCBI Taxonomy" id="63459"/>
    <lineage>
        <taxon>Eukaryota</taxon>
        <taxon>Viridiplantae</taxon>
        <taxon>Streptophyta</taxon>
        <taxon>Embryophyta</taxon>
        <taxon>Tracheophyta</taxon>
        <taxon>Spermatophyta</taxon>
        <taxon>Magnoliopsida</taxon>
        <taxon>eudicotyledons</taxon>
        <taxon>Gunneridae</taxon>
        <taxon>Pentapetalae</taxon>
        <taxon>Caryophyllales</taxon>
        <taxon>Chenopodiaceae</taxon>
        <taxon>Chenopodioideae</taxon>
        <taxon>Atripliceae</taxon>
        <taxon>Chenopodium</taxon>
    </lineage>
</organism>
<dbReference type="InterPro" id="IPR040256">
    <property type="entry name" value="At4g02000-like"/>
</dbReference>
<dbReference type="EnsemblPlants" id="AUR62020274-RA">
    <property type="protein sequence ID" value="AUR62020274-RA:cds"/>
    <property type="gene ID" value="AUR62020274"/>
</dbReference>
<dbReference type="AlphaFoldDB" id="A0A803LXS3"/>
<feature type="domain" description="Zinc knuckle CX2CX4HX4C" evidence="1">
    <location>
        <begin position="113"/>
        <end position="160"/>
    </location>
</feature>
<dbReference type="Gramene" id="AUR62020274-RA">
    <property type="protein sequence ID" value="AUR62020274-RA:cds"/>
    <property type="gene ID" value="AUR62020274"/>
</dbReference>
<reference evidence="2" key="1">
    <citation type="journal article" date="2017" name="Nature">
        <title>The genome of Chenopodium quinoa.</title>
        <authorList>
            <person name="Jarvis D.E."/>
            <person name="Ho Y.S."/>
            <person name="Lightfoot D.J."/>
            <person name="Schmoeckel S.M."/>
            <person name="Li B."/>
            <person name="Borm T.J.A."/>
            <person name="Ohyanagi H."/>
            <person name="Mineta K."/>
            <person name="Michell C.T."/>
            <person name="Saber N."/>
            <person name="Kharbatia N.M."/>
            <person name="Rupper R.R."/>
            <person name="Sharp A.R."/>
            <person name="Dally N."/>
            <person name="Boughton B.A."/>
            <person name="Woo Y.H."/>
            <person name="Gao G."/>
            <person name="Schijlen E.G.W.M."/>
            <person name="Guo X."/>
            <person name="Momin A.A."/>
            <person name="Negrao S."/>
            <person name="Al-Babili S."/>
            <person name="Gehring C."/>
            <person name="Roessner U."/>
            <person name="Jung C."/>
            <person name="Murphy K."/>
            <person name="Arold S.T."/>
            <person name="Gojobori T."/>
            <person name="van der Linden C.G."/>
            <person name="van Loo E.N."/>
            <person name="Jellen E.N."/>
            <person name="Maughan P.J."/>
            <person name="Tester M."/>
        </authorList>
    </citation>
    <scope>NUCLEOTIDE SEQUENCE [LARGE SCALE GENOMIC DNA]</scope>
    <source>
        <strain evidence="2">cv. PI 614886</strain>
    </source>
</reference>
<keyword evidence="3" id="KW-1185">Reference proteome</keyword>
<dbReference type="PANTHER" id="PTHR31286">
    <property type="entry name" value="GLYCINE-RICH CELL WALL STRUCTURAL PROTEIN 1.8-LIKE"/>
    <property type="match status" value="1"/>
</dbReference>
<proteinExistence type="predicted"/>
<evidence type="ECO:0000313" key="2">
    <source>
        <dbReference type="EnsemblPlants" id="AUR62020274-RA:cds"/>
    </source>
</evidence>